<dbReference type="Proteomes" id="UP000053681">
    <property type="component" value="Unassembled WGS sequence"/>
</dbReference>
<sequence length="184" mass="21111">MDIYDYLDLLQKDIQTSPIQEIEQRYFDICTKLCVTDIAKAIQLVSLKDYQEALQDLLAHGLTVAYSEGAKAIYFEYDLDNDWDSTLFICEDYQPLEEDDDEWACEWVDEINGPSLATFGNLYESHGFDDTNEAIGSTLYLIVRTVLEYMRAYNEVNAFPKVNVCIGFHDQDPAMRINEAASVL</sequence>
<dbReference type="AlphaFoldDB" id="A0A0V8JIH7"/>
<organism evidence="1 2">
    <name type="scientific">Priestia veravalensis</name>
    <dbReference type="NCBI Taxonomy" id="1414648"/>
    <lineage>
        <taxon>Bacteria</taxon>
        <taxon>Bacillati</taxon>
        <taxon>Bacillota</taxon>
        <taxon>Bacilli</taxon>
        <taxon>Bacillales</taxon>
        <taxon>Bacillaceae</taxon>
        <taxon>Priestia</taxon>
    </lineage>
</organism>
<keyword evidence="2" id="KW-1185">Reference proteome</keyword>
<evidence type="ECO:0000313" key="2">
    <source>
        <dbReference type="Proteomes" id="UP000053681"/>
    </source>
</evidence>
<comment type="caution">
    <text evidence="1">The sequence shown here is derived from an EMBL/GenBank/DDBJ whole genome shotgun (WGS) entry which is preliminary data.</text>
</comment>
<proteinExistence type="predicted"/>
<protein>
    <submittedName>
        <fullName evidence="1">Uncharacterized protein</fullName>
    </submittedName>
</protein>
<dbReference type="EMBL" id="LNQP01000067">
    <property type="protein sequence ID" value="KSU86777.1"/>
    <property type="molecule type" value="Genomic_DNA"/>
</dbReference>
<reference evidence="1 2" key="1">
    <citation type="submission" date="2015-11" db="EMBL/GenBank/DDBJ databases">
        <title>Bacillus caseinolyticus sp nov.</title>
        <authorList>
            <person name="Dastager S.G."/>
            <person name="Mawlankar R."/>
        </authorList>
    </citation>
    <scope>NUCLEOTIDE SEQUENCE [LARGE SCALE GENOMIC DNA]</scope>
    <source>
        <strain evidence="1 2">SGD-V-76</strain>
    </source>
</reference>
<evidence type="ECO:0000313" key="1">
    <source>
        <dbReference type="EMBL" id="KSU86777.1"/>
    </source>
</evidence>
<name>A0A0V8JIH7_9BACI</name>
<accession>A0A0V8JIH7</accession>
<gene>
    <name evidence="1" type="ORF">AS180_16820</name>
</gene>
<dbReference type="RefSeq" id="WP_062687182.1">
    <property type="nucleotide sequence ID" value="NZ_KQ758682.1"/>
</dbReference>